<feature type="chain" id="PRO_5007855804" description="Blue (type 1) copper domain-containing protein" evidence="4">
    <location>
        <begin position="18"/>
        <end position="187"/>
    </location>
</feature>
<keyword evidence="4" id="KW-0732">Signal</keyword>
<protein>
    <recommendedName>
        <fullName evidence="5">Blue (type 1) copper domain-containing protein</fullName>
    </recommendedName>
</protein>
<organism evidence="6 7">
    <name type="scientific">Exidia glandulosa HHB12029</name>
    <dbReference type="NCBI Taxonomy" id="1314781"/>
    <lineage>
        <taxon>Eukaryota</taxon>
        <taxon>Fungi</taxon>
        <taxon>Dikarya</taxon>
        <taxon>Basidiomycota</taxon>
        <taxon>Agaricomycotina</taxon>
        <taxon>Agaricomycetes</taxon>
        <taxon>Auriculariales</taxon>
        <taxon>Exidiaceae</taxon>
        <taxon>Exidia</taxon>
    </lineage>
</organism>
<dbReference type="SUPFAM" id="SSF49503">
    <property type="entry name" value="Cupredoxins"/>
    <property type="match status" value="1"/>
</dbReference>
<evidence type="ECO:0000256" key="4">
    <source>
        <dbReference type="SAM" id="SignalP"/>
    </source>
</evidence>
<evidence type="ECO:0000256" key="2">
    <source>
        <dbReference type="ARBA" id="ARBA00023008"/>
    </source>
</evidence>
<dbReference type="STRING" id="1314781.A0A165BX41"/>
<gene>
    <name evidence="6" type="ORF">EXIGLDRAFT_844620</name>
</gene>
<feature type="signal peptide" evidence="4">
    <location>
        <begin position="1"/>
        <end position="17"/>
    </location>
</feature>
<dbReference type="PANTHER" id="PTHR34883">
    <property type="entry name" value="SERINE-RICH PROTEIN, PUTATIVE-RELATED-RELATED"/>
    <property type="match status" value="1"/>
</dbReference>
<dbReference type="GO" id="GO:0009055">
    <property type="term" value="F:electron transfer activity"/>
    <property type="evidence" value="ECO:0007669"/>
    <property type="project" value="InterPro"/>
</dbReference>
<dbReference type="AlphaFoldDB" id="A0A165BX41"/>
<feature type="region of interest" description="Disordered" evidence="3">
    <location>
        <begin position="118"/>
        <end position="168"/>
    </location>
</feature>
<sequence length="187" mass="17993">MRSQLFVAASLSLLAVAQQTVQVGKDGFTFTPNTITGKAGETITFNIVDPIHNVMQAASISTPCKPAGFTNGGATTYSVTLNNTDPVYVYCGPHCTLGMVMIINPKAAGDVDTFAATASGKPPAASGSGTPAASGSGTPAASGSGTPAASGSGSGAAPTTTDAGGSGSSIAPSLVGSIGGLVLAALL</sequence>
<dbReference type="InterPro" id="IPR052953">
    <property type="entry name" value="Ser-rich/MCO-related"/>
</dbReference>
<keyword evidence="2" id="KW-0186">Copper</keyword>
<evidence type="ECO:0000256" key="3">
    <source>
        <dbReference type="SAM" id="MobiDB-lite"/>
    </source>
</evidence>
<name>A0A165BX41_EXIGL</name>
<accession>A0A165BX41</accession>
<evidence type="ECO:0000256" key="1">
    <source>
        <dbReference type="ARBA" id="ARBA00022723"/>
    </source>
</evidence>
<evidence type="ECO:0000259" key="5">
    <source>
        <dbReference type="Pfam" id="PF00127"/>
    </source>
</evidence>
<dbReference type="Proteomes" id="UP000077266">
    <property type="component" value="Unassembled WGS sequence"/>
</dbReference>
<dbReference type="InterPro" id="IPR008972">
    <property type="entry name" value="Cupredoxin"/>
</dbReference>
<feature type="compositionally biased region" description="Low complexity" evidence="3">
    <location>
        <begin position="118"/>
        <end position="163"/>
    </location>
</feature>
<keyword evidence="7" id="KW-1185">Reference proteome</keyword>
<dbReference type="Gene3D" id="2.60.40.420">
    <property type="entry name" value="Cupredoxins - blue copper proteins"/>
    <property type="match status" value="1"/>
</dbReference>
<keyword evidence="1" id="KW-0479">Metal-binding</keyword>
<evidence type="ECO:0000313" key="7">
    <source>
        <dbReference type="Proteomes" id="UP000077266"/>
    </source>
</evidence>
<dbReference type="PANTHER" id="PTHR34883:SF17">
    <property type="entry name" value="CUPREDOXIN"/>
    <property type="match status" value="1"/>
</dbReference>
<dbReference type="OrthoDB" id="1921208at2759"/>
<reference evidence="6 7" key="1">
    <citation type="journal article" date="2016" name="Mol. Biol. Evol.">
        <title>Comparative Genomics of Early-Diverging Mushroom-Forming Fungi Provides Insights into the Origins of Lignocellulose Decay Capabilities.</title>
        <authorList>
            <person name="Nagy L.G."/>
            <person name="Riley R."/>
            <person name="Tritt A."/>
            <person name="Adam C."/>
            <person name="Daum C."/>
            <person name="Floudas D."/>
            <person name="Sun H."/>
            <person name="Yadav J.S."/>
            <person name="Pangilinan J."/>
            <person name="Larsson K.H."/>
            <person name="Matsuura K."/>
            <person name="Barry K."/>
            <person name="Labutti K."/>
            <person name="Kuo R."/>
            <person name="Ohm R.A."/>
            <person name="Bhattacharya S.S."/>
            <person name="Shirouzu T."/>
            <person name="Yoshinaga Y."/>
            <person name="Martin F.M."/>
            <person name="Grigoriev I.V."/>
            <person name="Hibbett D.S."/>
        </authorList>
    </citation>
    <scope>NUCLEOTIDE SEQUENCE [LARGE SCALE GENOMIC DNA]</scope>
    <source>
        <strain evidence="6 7">HHB12029</strain>
    </source>
</reference>
<feature type="domain" description="Blue (type 1) copper" evidence="5">
    <location>
        <begin position="20"/>
        <end position="103"/>
    </location>
</feature>
<proteinExistence type="predicted"/>
<dbReference type="InParanoid" id="A0A165BX41"/>
<dbReference type="InterPro" id="IPR000923">
    <property type="entry name" value="BlueCu_1"/>
</dbReference>
<dbReference type="Pfam" id="PF00127">
    <property type="entry name" value="Copper-bind"/>
    <property type="match status" value="1"/>
</dbReference>
<dbReference type="EMBL" id="KV426393">
    <property type="protein sequence ID" value="KZV81405.1"/>
    <property type="molecule type" value="Genomic_DNA"/>
</dbReference>
<evidence type="ECO:0000313" key="6">
    <source>
        <dbReference type="EMBL" id="KZV81405.1"/>
    </source>
</evidence>
<dbReference type="GO" id="GO:0005507">
    <property type="term" value="F:copper ion binding"/>
    <property type="evidence" value="ECO:0007669"/>
    <property type="project" value="InterPro"/>
</dbReference>